<proteinExistence type="predicted"/>
<feature type="signal peptide" evidence="1">
    <location>
        <begin position="1"/>
        <end position="21"/>
    </location>
</feature>
<protein>
    <submittedName>
        <fullName evidence="2">T9SS type A sorting domain-containing protein</fullName>
    </submittedName>
</protein>
<dbReference type="Gene3D" id="2.60.40.10">
    <property type="entry name" value="Immunoglobulins"/>
    <property type="match status" value="1"/>
</dbReference>
<dbReference type="NCBIfam" id="TIGR04183">
    <property type="entry name" value="Por_Secre_tail"/>
    <property type="match status" value="1"/>
</dbReference>
<dbReference type="RefSeq" id="WP_171046970.1">
    <property type="nucleotide sequence ID" value="NZ_SRMP02000052.1"/>
</dbReference>
<accession>A0ABW9JNH4</accession>
<sequence length="407" mass="44696">MNKIFTTLTTLFLLPVLGVYAQAPLDIVPKATALSMSDIWLDGRTKFSGYASSYLVFGGDAAVGSVVDNKVVINAASKQYFVRFDPTTTDRLFDPSSNYTIQFKSKVSAFTLRALEIVIRDGISQSPTLVFRKEDFGSHASGVITKYYEFGDSEKDVENVFTIAVKRGTPNVTPTSYHFYINGAWKYTFNATASNVATNRYITFGQQQSSQTINAEISYFTVDLTGAYSMLDAKVLPVELLSFEAKKGNNGIQLSWETASETNNSHYELERSPNGAGFDKIVAISAKGAGSYAHTDVSPLAGTNYYRLVQVDRDGTRTDLGVKTVKYTLSSHANVYPNPVKAGAILYVDSDDKDSILMLTDIAGKILYQGRPQTVNGSRLIINLPLNINRGLYFLSNGSLRSKIFVN</sequence>
<organism evidence="2 3">
    <name type="scientific">Pedobacter helvus</name>
    <dbReference type="NCBI Taxonomy" id="2563444"/>
    <lineage>
        <taxon>Bacteria</taxon>
        <taxon>Pseudomonadati</taxon>
        <taxon>Bacteroidota</taxon>
        <taxon>Sphingobacteriia</taxon>
        <taxon>Sphingobacteriales</taxon>
        <taxon>Sphingobacteriaceae</taxon>
        <taxon>Pedobacter</taxon>
    </lineage>
</organism>
<gene>
    <name evidence="2" type="ORF">E5L68_020635</name>
</gene>
<dbReference type="InterPro" id="IPR026444">
    <property type="entry name" value="Secre_tail"/>
</dbReference>
<name>A0ABW9JNH4_9SPHI</name>
<evidence type="ECO:0000313" key="2">
    <source>
        <dbReference type="EMBL" id="MFN0293795.1"/>
    </source>
</evidence>
<dbReference type="InterPro" id="IPR013783">
    <property type="entry name" value="Ig-like_fold"/>
</dbReference>
<keyword evidence="3" id="KW-1185">Reference proteome</keyword>
<feature type="chain" id="PRO_5046914430" evidence="1">
    <location>
        <begin position="22"/>
        <end position="407"/>
    </location>
</feature>
<reference evidence="2 3" key="1">
    <citation type="submission" date="2024-12" db="EMBL/GenBank/DDBJ databases">
        <authorList>
            <person name="Hu S."/>
        </authorList>
    </citation>
    <scope>NUCLEOTIDE SEQUENCE [LARGE SCALE GENOMIC DNA]</scope>
    <source>
        <strain evidence="2 3">P-25</strain>
    </source>
</reference>
<keyword evidence="1" id="KW-0732">Signal</keyword>
<evidence type="ECO:0000313" key="3">
    <source>
        <dbReference type="Proteomes" id="UP001517367"/>
    </source>
</evidence>
<evidence type="ECO:0000256" key="1">
    <source>
        <dbReference type="SAM" id="SignalP"/>
    </source>
</evidence>
<comment type="caution">
    <text evidence="2">The sequence shown here is derived from an EMBL/GenBank/DDBJ whole genome shotgun (WGS) entry which is preliminary data.</text>
</comment>
<dbReference type="EMBL" id="SRMP02000052">
    <property type="protein sequence ID" value="MFN0293795.1"/>
    <property type="molecule type" value="Genomic_DNA"/>
</dbReference>
<dbReference type="Proteomes" id="UP001517367">
    <property type="component" value="Unassembled WGS sequence"/>
</dbReference>